<feature type="domain" description="Peptidase S9A N-terminal" evidence="7">
    <location>
        <begin position="16"/>
        <end position="432"/>
    </location>
</feature>
<dbReference type="OrthoDB" id="9801421at2"/>
<accession>A0A4R5U506</accession>
<evidence type="ECO:0000259" key="6">
    <source>
        <dbReference type="Pfam" id="PF00326"/>
    </source>
</evidence>
<keyword evidence="3" id="KW-0378">Hydrolase</keyword>
<dbReference type="Gene3D" id="2.130.10.120">
    <property type="entry name" value="Prolyl oligopeptidase, N-terminal domain"/>
    <property type="match status" value="1"/>
</dbReference>
<dbReference type="SUPFAM" id="SSF50993">
    <property type="entry name" value="Peptidase/esterase 'gauge' domain"/>
    <property type="match status" value="1"/>
</dbReference>
<dbReference type="InterPro" id="IPR001375">
    <property type="entry name" value="Peptidase_S9_cat"/>
</dbReference>
<keyword evidence="2" id="KW-0645">Protease</keyword>
<evidence type="ECO:0000256" key="4">
    <source>
        <dbReference type="ARBA" id="ARBA00022825"/>
    </source>
</evidence>
<evidence type="ECO:0000313" key="8">
    <source>
        <dbReference type="EMBL" id="TDK28866.1"/>
    </source>
</evidence>
<dbReference type="GO" id="GO:0006508">
    <property type="term" value="P:proteolysis"/>
    <property type="evidence" value="ECO:0007669"/>
    <property type="project" value="UniProtKB-KW"/>
</dbReference>
<dbReference type="PANTHER" id="PTHR11757">
    <property type="entry name" value="PROTEASE FAMILY S9A OLIGOPEPTIDASE"/>
    <property type="match status" value="1"/>
</dbReference>
<dbReference type="AlphaFoldDB" id="A0A4R5U506"/>
<dbReference type="PRINTS" id="PR00862">
    <property type="entry name" value="PROLIGOPTASE"/>
</dbReference>
<keyword evidence="9" id="KW-1185">Reference proteome</keyword>
<dbReference type="Gene3D" id="3.40.50.1820">
    <property type="entry name" value="alpha/beta hydrolase"/>
    <property type="match status" value="1"/>
</dbReference>
<dbReference type="InterPro" id="IPR029058">
    <property type="entry name" value="AB_hydrolase_fold"/>
</dbReference>
<organism evidence="8 9">
    <name type="scientific">Luteimonas terrae</name>
    <dbReference type="NCBI Taxonomy" id="1530191"/>
    <lineage>
        <taxon>Bacteria</taxon>
        <taxon>Pseudomonadati</taxon>
        <taxon>Pseudomonadota</taxon>
        <taxon>Gammaproteobacteria</taxon>
        <taxon>Lysobacterales</taxon>
        <taxon>Lysobacteraceae</taxon>
        <taxon>Luteimonas</taxon>
    </lineage>
</organism>
<dbReference type="Proteomes" id="UP000295543">
    <property type="component" value="Unassembled WGS sequence"/>
</dbReference>
<dbReference type="GO" id="GO:0004252">
    <property type="term" value="F:serine-type endopeptidase activity"/>
    <property type="evidence" value="ECO:0007669"/>
    <property type="project" value="InterPro"/>
</dbReference>
<evidence type="ECO:0000259" key="7">
    <source>
        <dbReference type="Pfam" id="PF02897"/>
    </source>
</evidence>
<gene>
    <name evidence="8" type="ORF">E2F49_15965</name>
</gene>
<reference evidence="8 9" key="1">
    <citation type="submission" date="2019-03" db="EMBL/GenBank/DDBJ databases">
        <title>Luteimonas zhaokaii sp.nov., isolated from the rectal contents of Plateau pika in Yushu, Qinghai Province, China.</title>
        <authorList>
            <person name="Zhang G."/>
        </authorList>
    </citation>
    <scope>NUCLEOTIDE SEQUENCE [LARGE SCALE GENOMIC DNA]</scope>
    <source>
        <strain evidence="8 9">THG-MD21</strain>
    </source>
</reference>
<comment type="similarity">
    <text evidence="1">Belongs to the peptidase S9A family.</text>
</comment>
<dbReference type="Pfam" id="PF00326">
    <property type="entry name" value="Peptidase_S9"/>
    <property type="match status" value="1"/>
</dbReference>
<evidence type="ECO:0000256" key="3">
    <source>
        <dbReference type="ARBA" id="ARBA00022801"/>
    </source>
</evidence>
<dbReference type="Pfam" id="PF02897">
    <property type="entry name" value="Peptidase_S9_N"/>
    <property type="match status" value="1"/>
</dbReference>
<evidence type="ECO:0000313" key="9">
    <source>
        <dbReference type="Proteomes" id="UP000295543"/>
    </source>
</evidence>
<feature type="compositionally biased region" description="Low complexity" evidence="5">
    <location>
        <begin position="1"/>
        <end position="12"/>
    </location>
</feature>
<proteinExistence type="inferred from homology"/>
<dbReference type="InterPro" id="IPR023302">
    <property type="entry name" value="Pept_S9A_N"/>
</dbReference>
<keyword evidence="4" id="KW-0720">Serine protease</keyword>
<dbReference type="PANTHER" id="PTHR11757:SF19">
    <property type="entry name" value="PROLYL ENDOPEPTIDASE-LIKE"/>
    <property type="match status" value="1"/>
</dbReference>
<protein>
    <submittedName>
        <fullName evidence="8">S9 family peptidase</fullName>
    </submittedName>
</protein>
<evidence type="ECO:0000256" key="5">
    <source>
        <dbReference type="SAM" id="MobiDB-lite"/>
    </source>
</evidence>
<dbReference type="SUPFAM" id="SSF53474">
    <property type="entry name" value="alpha/beta-Hydrolases"/>
    <property type="match status" value="1"/>
</dbReference>
<feature type="domain" description="Peptidase S9 prolyl oligopeptidase catalytic" evidence="6">
    <location>
        <begin position="490"/>
        <end position="705"/>
    </location>
</feature>
<feature type="region of interest" description="Disordered" evidence="5">
    <location>
        <begin position="1"/>
        <end position="27"/>
    </location>
</feature>
<evidence type="ECO:0000256" key="1">
    <source>
        <dbReference type="ARBA" id="ARBA00005228"/>
    </source>
</evidence>
<comment type="caution">
    <text evidence="8">The sequence shown here is derived from an EMBL/GenBank/DDBJ whole genome shotgun (WGS) entry which is preliminary data.</text>
</comment>
<dbReference type="FunFam" id="3.40.50.1820:FF:000005">
    <property type="entry name" value="Prolyl endopeptidase"/>
    <property type="match status" value="1"/>
</dbReference>
<dbReference type="EMBL" id="SMTG01000010">
    <property type="protein sequence ID" value="TDK28866.1"/>
    <property type="molecule type" value="Genomic_DNA"/>
</dbReference>
<evidence type="ECO:0000256" key="2">
    <source>
        <dbReference type="ARBA" id="ARBA00022670"/>
    </source>
</evidence>
<sequence length="712" mass="79972">MMSVSPAAAAATPVPPDAEQRPHTVEAPHGAKREDVYYWLRDDKREDSAMLAYLNAENAYADAMLAPLKSIEDRLYDEIVGRIQQDDSSVPYRDRGFWYYSRFETGKDYPVHARRADGAGVDALSIQAANARGDFGGEEVLLDVNQLAAGKDYYAVGDWDITRDNRILAYADDTNGRRQYTVRFKNLETGEVYPDVITGVSANLVWADDNRTLFYVENDPETLLTVRVKKHALGTPVADDVLVYEEKDDSFYMGIDRTRDDKYIVIGVGSTVSSETRYAPADNPETFTVLAPRARDVEYDADHLGDRWVIRTNADKATNFKLVTAPSNATSRKQWTDLVPHRDDVYVEGYELFDGFTAIEERAEALTRVRVLKRDGSDEFVQADEPAYAMGLSVNSEPDTAWLRYGYTSLTTPSTTFEVNTQTGERRQLKQQAVIGYDPSNYVTERVWTTSRDGKRIPVSLVYRKGFEKNGTAALLQYGYGSYGASMDPGFSVTNVSLLDRGMVYAIAHIRGGEEMGRAWYDDGKLLHKVNTFNDFIDVTDDLVRQGYAAPDRVAAYGGSAGGLLMGAISNMAPEKYRAILSQVPFVDVVTTMLDPSIPLTTNEYDEWGNPEDKTYYDYIVQYSPYDNLEAKAYPAMFVGTGLWDSQVQYWEPAKYVAKLRDLNTGEYPVVFRTNMEAGHGGKSGRFRRYRESAEMYAFMLDQLGLKDAAAR</sequence>
<name>A0A4R5U506_9GAMM</name>
<dbReference type="InterPro" id="IPR051543">
    <property type="entry name" value="Serine_Peptidase_S9A"/>
</dbReference>
<feature type="compositionally biased region" description="Basic and acidic residues" evidence="5">
    <location>
        <begin position="18"/>
        <end position="27"/>
    </location>
</feature>
<dbReference type="InterPro" id="IPR002470">
    <property type="entry name" value="Peptidase_S9A"/>
</dbReference>